<reference evidence="2 3" key="1">
    <citation type="submission" date="2019-11" db="EMBL/GenBank/DDBJ databases">
        <title>Draft Whole-Genome sequence of the marine photosynthetic bacterium Rhodovulum strictum DSM 11289.</title>
        <authorList>
            <person name="Kyndt J.A."/>
            <person name="Meyer T.E."/>
        </authorList>
    </citation>
    <scope>NUCLEOTIDE SEQUENCE [LARGE SCALE GENOMIC DNA]</scope>
    <source>
        <strain evidence="2 3">DSM 11289</strain>
    </source>
</reference>
<gene>
    <name evidence="2" type="ORF">GH815_15760</name>
</gene>
<accession>A0A844BLB1</accession>
<evidence type="ECO:0000313" key="2">
    <source>
        <dbReference type="EMBL" id="MRH22435.1"/>
    </source>
</evidence>
<evidence type="ECO:0000256" key="1">
    <source>
        <dbReference type="SAM" id="Coils"/>
    </source>
</evidence>
<evidence type="ECO:0000313" key="3">
    <source>
        <dbReference type="Proteomes" id="UP000466730"/>
    </source>
</evidence>
<dbReference type="RefSeq" id="WP_153749714.1">
    <property type="nucleotide sequence ID" value="NZ_BAAADI010000017.1"/>
</dbReference>
<sequence length="244" mass="26427">MSRYLNPNPSHVDFLNLVRLNVGFRAHFTPIGDDESVDAIPRTSAKRAEHAVANAIARLERIARDTTVTEDVRHEHAGIVLKAVQKEVREAADTIRRFGEREAAEAQKRAFAVLEADTGKASVYSEIRQIFRERAAQGDPNWPAEASRLVATNLDVAAAINAAPGFNSGLSDERHTALRLEALNAHAPEDAAAILHNADIAKQADRMEAGLRQLGAAWYSPANADRATASRVDPHAALVPPADA</sequence>
<dbReference type="Proteomes" id="UP000466730">
    <property type="component" value="Unassembled WGS sequence"/>
</dbReference>
<dbReference type="EMBL" id="WJPO01000030">
    <property type="protein sequence ID" value="MRH22435.1"/>
    <property type="molecule type" value="Genomic_DNA"/>
</dbReference>
<proteinExistence type="predicted"/>
<comment type="caution">
    <text evidence="2">The sequence shown here is derived from an EMBL/GenBank/DDBJ whole genome shotgun (WGS) entry which is preliminary data.</text>
</comment>
<keyword evidence="1" id="KW-0175">Coiled coil</keyword>
<name>A0A844BLB1_9RHOB</name>
<organism evidence="2 3">
    <name type="scientific">Rhodovulum strictum</name>
    <dbReference type="NCBI Taxonomy" id="58314"/>
    <lineage>
        <taxon>Bacteria</taxon>
        <taxon>Pseudomonadati</taxon>
        <taxon>Pseudomonadota</taxon>
        <taxon>Alphaproteobacteria</taxon>
        <taxon>Rhodobacterales</taxon>
        <taxon>Paracoccaceae</taxon>
        <taxon>Rhodovulum</taxon>
    </lineage>
</organism>
<dbReference type="OrthoDB" id="7837390at2"/>
<feature type="coiled-coil region" evidence="1">
    <location>
        <begin position="45"/>
        <end position="101"/>
    </location>
</feature>
<protein>
    <submittedName>
        <fullName evidence="2">Uncharacterized protein</fullName>
    </submittedName>
</protein>
<keyword evidence="3" id="KW-1185">Reference proteome</keyword>
<dbReference type="AlphaFoldDB" id="A0A844BLB1"/>